<dbReference type="Gene3D" id="1.10.10.60">
    <property type="entry name" value="Homeodomain-like"/>
    <property type="match status" value="1"/>
</dbReference>
<dbReference type="PROSITE" id="PS50977">
    <property type="entry name" value="HTH_TETR_2"/>
    <property type="match status" value="1"/>
</dbReference>
<dbReference type="Proteomes" id="UP001284601">
    <property type="component" value="Unassembled WGS sequence"/>
</dbReference>
<comment type="caution">
    <text evidence="6">The sequence shown here is derived from an EMBL/GenBank/DDBJ whole genome shotgun (WGS) entry which is preliminary data.</text>
</comment>
<organism evidence="6 7">
    <name type="scientific">Conexibacter stalactiti</name>
    <dbReference type="NCBI Taxonomy" id="1940611"/>
    <lineage>
        <taxon>Bacteria</taxon>
        <taxon>Bacillati</taxon>
        <taxon>Actinomycetota</taxon>
        <taxon>Thermoleophilia</taxon>
        <taxon>Solirubrobacterales</taxon>
        <taxon>Conexibacteraceae</taxon>
        <taxon>Conexibacter</taxon>
    </lineage>
</organism>
<dbReference type="Pfam" id="PF17754">
    <property type="entry name" value="TetR_C_14"/>
    <property type="match status" value="1"/>
</dbReference>
<dbReference type="InterPro" id="IPR023772">
    <property type="entry name" value="DNA-bd_HTH_TetR-type_CS"/>
</dbReference>
<evidence type="ECO:0000313" key="7">
    <source>
        <dbReference type="Proteomes" id="UP001284601"/>
    </source>
</evidence>
<evidence type="ECO:0000256" key="1">
    <source>
        <dbReference type="ARBA" id="ARBA00023015"/>
    </source>
</evidence>
<dbReference type="InterPro" id="IPR001647">
    <property type="entry name" value="HTH_TetR"/>
</dbReference>
<sequence>MTEAASRPPRSLRERARDAVREQIAEIALELFAERGFEHVTVEEIATAAGISARSFFRYFPNKEDVVIADPVPSAEVIRDTFAARPTDEPIWTSLRVAFDALVKDVTGAEAKRGSMTMKVITNSPSLRAHSLEKHHAWATMLTPLVLQRLDDGPGQNMRAETLIRAALACFDAALAEWAAHDGSVPFDPLLDQAFDEVGRAAGGASSPR</sequence>
<reference evidence="7" key="1">
    <citation type="submission" date="2023-07" db="EMBL/GenBank/DDBJ databases">
        <title>Conexibacter stalactiti sp. nov., isolated from stalactites in a lava cave and emended description of the genus Conexibacter.</title>
        <authorList>
            <person name="Lee S.D."/>
        </authorList>
    </citation>
    <scope>NUCLEOTIDE SEQUENCE [LARGE SCALE GENOMIC DNA]</scope>
    <source>
        <strain evidence="7">KCTC 39840</strain>
    </source>
</reference>
<feature type="domain" description="HTH tetR-type" evidence="5">
    <location>
        <begin position="18"/>
        <end position="78"/>
    </location>
</feature>
<dbReference type="PRINTS" id="PR00455">
    <property type="entry name" value="HTHTETR"/>
</dbReference>
<dbReference type="PANTHER" id="PTHR30055">
    <property type="entry name" value="HTH-TYPE TRANSCRIPTIONAL REGULATOR RUTR"/>
    <property type="match status" value="1"/>
</dbReference>
<dbReference type="InterPro" id="IPR050109">
    <property type="entry name" value="HTH-type_TetR-like_transc_reg"/>
</dbReference>
<protein>
    <submittedName>
        <fullName evidence="6">TetR family transcriptional regulator</fullName>
    </submittedName>
</protein>
<feature type="DNA-binding region" description="H-T-H motif" evidence="4">
    <location>
        <begin position="41"/>
        <end position="60"/>
    </location>
</feature>
<proteinExistence type="predicted"/>
<dbReference type="Gene3D" id="1.10.357.10">
    <property type="entry name" value="Tetracycline Repressor, domain 2"/>
    <property type="match status" value="1"/>
</dbReference>
<keyword evidence="3" id="KW-0804">Transcription</keyword>
<keyword evidence="7" id="KW-1185">Reference proteome</keyword>
<evidence type="ECO:0000313" key="6">
    <source>
        <dbReference type="EMBL" id="MDW5595271.1"/>
    </source>
</evidence>
<gene>
    <name evidence="6" type="ORF">R7226_13055</name>
</gene>
<reference evidence="6 7" key="2">
    <citation type="submission" date="2023-10" db="EMBL/GenBank/DDBJ databases">
        <authorList>
            <person name="Han X.F."/>
        </authorList>
    </citation>
    <scope>NUCLEOTIDE SEQUENCE [LARGE SCALE GENOMIC DNA]</scope>
    <source>
        <strain evidence="6 7">KCTC 39840</strain>
    </source>
</reference>
<dbReference type="SUPFAM" id="SSF46689">
    <property type="entry name" value="Homeodomain-like"/>
    <property type="match status" value="1"/>
</dbReference>
<dbReference type="InterPro" id="IPR009057">
    <property type="entry name" value="Homeodomain-like_sf"/>
</dbReference>
<evidence type="ECO:0000259" key="5">
    <source>
        <dbReference type="PROSITE" id="PS50977"/>
    </source>
</evidence>
<evidence type="ECO:0000256" key="3">
    <source>
        <dbReference type="ARBA" id="ARBA00023163"/>
    </source>
</evidence>
<evidence type="ECO:0000256" key="4">
    <source>
        <dbReference type="PROSITE-ProRule" id="PRU00335"/>
    </source>
</evidence>
<keyword evidence="2 4" id="KW-0238">DNA-binding</keyword>
<dbReference type="PROSITE" id="PS01081">
    <property type="entry name" value="HTH_TETR_1"/>
    <property type="match status" value="1"/>
</dbReference>
<dbReference type="EMBL" id="JAWSTH010000030">
    <property type="protein sequence ID" value="MDW5595271.1"/>
    <property type="molecule type" value="Genomic_DNA"/>
</dbReference>
<dbReference type="PANTHER" id="PTHR30055:SF238">
    <property type="entry name" value="MYCOFACTOCIN BIOSYNTHESIS TRANSCRIPTIONAL REGULATOR MFTR-RELATED"/>
    <property type="match status" value="1"/>
</dbReference>
<name>A0ABU4HPR1_9ACTN</name>
<dbReference type="Pfam" id="PF00440">
    <property type="entry name" value="TetR_N"/>
    <property type="match status" value="1"/>
</dbReference>
<dbReference type="InterPro" id="IPR041347">
    <property type="entry name" value="MftR_C"/>
</dbReference>
<evidence type="ECO:0000256" key="2">
    <source>
        <dbReference type="ARBA" id="ARBA00023125"/>
    </source>
</evidence>
<keyword evidence="1" id="KW-0805">Transcription regulation</keyword>
<dbReference type="RefSeq" id="WP_318597609.1">
    <property type="nucleotide sequence ID" value="NZ_JAWSTH010000030.1"/>
</dbReference>
<accession>A0ABU4HPR1</accession>